<sequence length="301" mass="32939">MDEAPALPTQKSASTQRILSIDMGVRNLAYCLLQVDAASARSKKAPKLIAWERLSLIGGEKGVTEDGTAQTKLPASAFSPPTMAVAAARLIRGRLLPLAPTHVLIERQRFRSGGGAAVLEWTVRVNSLEAMLHGIFAYRQLDVSTSGENTVQTVQAVNPQRVSQFLLRGGLGDSSGSQTPSLPAKSTKEKYIKDVKETFVAGILRSTGPQKLLTYDERINSIVDAYLLRWDAKQSKSRKKVKTNVTEEKEPTSSPKPVFSKIDDLADCVAQGLAWLEWEDNRRILREMGAERLLVAKKIAG</sequence>
<proteinExistence type="predicted"/>
<evidence type="ECO:0000313" key="3">
    <source>
        <dbReference type="EMBL" id="CAK7229721.1"/>
    </source>
</evidence>
<feature type="region of interest" description="Disordered" evidence="1">
    <location>
        <begin position="238"/>
        <end position="257"/>
    </location>
</feature>
<dbReference type="InterPro" id="IPR039197">
    <property type="entry name" value="Mrs1/Cce1"/>
</dbReference>
<feature type="domain" description="Mitochondrial resolvase Ydc2 catalytic" evidence="2">
    <location>
        <begin position="18"/>
        <end position="283"/>
    </location>
</feature>
<dbReference type="EMBL" id="CAWUHD010000088">
    <property type="protein sequence ID" value="CAK7229721.1"/>
    <property type="molecule type" value="Genomic_DNA"/>
</dbReference>
<gene>
    <name evidence="3" type="ORF">SEUCBS140593_007342</name>
</gene>
<dbReference type="InterPro" id="IPR015242">
    <property type="entry name" value="Ydc2_cat"/>
</dbReference>
<name>A0ABP0CCU0_9PEZI</name>
<accession>A0ABP0CCU0</accession>
<dbReference type="Gene3D" id="3.30.420.10">
    <property type="entry name" value="Ribonuclease H-like superfamily/Ribonuclease H"/>
    <property type="match status" value="1"/>
</dbReference>
<dbReference type="CDD" id="cd16963">
    <property type="entry name" value="CCE1"/>
    <property type="match status" value="1"/>
</dbReference>
<comment type="caution">
    <text evidence="3">The sequence shown here is derived from an EMBL/GenBank/DDBJ whole genome shotgun (WGS) entry which is preliminary data.</text>
</comment>
<organism evidence="3 4">
    <name type="scientific">Sporothrix eucalyptigena</name>
    <dbReference type="NCBI Taxonomy" id="1812306"/>
    <lineage>
        <taxon>Eukaryota</taxon>
        <taxon>Fungi</taxon>
        <taxon>Dikarya</taxon>
        <taxon>Ascomycota</taxon>
        <taxon>Pezizomycotina</taxon>
        <taxon>Sordariomycetes</taxon>
        <taxon>Sordariomycetidae</taxon>
        <taxon>Ophiostomatales</taxon>
        <taxon>Ophiostomataceae</taxon>
        <taxon>Sporothrix</taxon>
    </lineage>
</organism>
<dbReference type="InterPro" id="IPR036397">
    <property type="entry name" value="RNaseH_sf"/>
</dbReference>
<protein>
    <recommendedName>
        <fullName evidence="2">Mitochondrial resolvase Ydc2 catalytic domain-containing protein</fullName>
    </recommendedName>
</protein>
<keyword evidence="4" id="KW-1185">Reference proteome</keyword>
<reference evidence="3 4" key="1">
    <citation type="submission" date="2024-01" db="EMBL/GenBank/DDBJ databases">
        <authorList>
            <person name="Allen C."/>
            <person name="Tagirdzhanova G."/>
        </authorList>
    </citation>
    <scope>NUCLEOTIDE SEQUENCE [LARGE SCALE GENOMIC DNA]</scope>
</reference>
<evidence type="ECO:0000259" key="2">
    <source>
        <dbReference type="Pfam" id="PF09159"/>
    </source>
</evidence>
<dbReference type="PANTHER" id="PTHR28072">
    <property type="entry name" value="CRUCIFORM CUTTING ENDONUCLEASE 1, MITOCHONDRIAL-RELATED"/>
    <property type="match status" value="1"/>
</dbReference>
<evidence type="ECO:0000313" key="4">
    <source>
        <dbReference type="Proteomes" id="UP001642482"/>
    </source>
</evidence>
<dbReference type="PANTHER" id="PTHR28072:SF1">
    <property type="entry name" value="CRUCIFORM CUTTING ENDONUCLEASE 1, MITOCHONDRIAL-RELATED"/>
    <property type="match status" value="1"/>
</dbReference>
<dbReference type="SUPFAM" id="SSF53098">
    <property type="entry name" value="Ribonuclease H-like"/>
    <property type="match status" value="1"/>
</dbReference>
<dbReference type="InterPro" id="IPR012337">
    <property type="entry name" value="RNaseH-like_sf"/>
</dbReference>
<dbReference type="Proteomes" id="UP001642482">
    <property type="component" value="Unassembled WGS sequence"/>
</dbReference>
<evidence type="ECO:0000256" key="1">
    <source>
        <dbReference type="SAM" id="MobiDB-lite"/>
    </source>
</evidence>
<dbReference type="Pfam" id="PF09159">
    <property type="entry name" value="Ydc2-catalyt"/>
    <property type="match status" value="1"/>
</dbReference>